<evidence type="ECO:0000313" key="6">
    <source>
        <dbReference type="Proteomes" id="UP001205311"/>
    </source>
</evidence>
<dbReference type="InterPro" id="IPR012340">
    <property type="entry name" value="NA-bd_OB-fold"/>
</dbReference>
<organism evidence="5 6">
    <name type="scientific">Streptoalloteichus tenebrarius (strain ATCC 17920 / DSM 40477 / JCM 4838 / CBS 697.72 / NBRC 16177 / NCIMB 11028 / NRRL B-12390 / A12253. 1 / ISP 5477)</name>
    <name type="common">Streptomyces tenebrarius</name>
    <dbReference type="NCBI Taxonomy" id="1933"/>
    <lineage>
        <taxon>Bacteria</taxon>
        <taxon>Bacillati</taxon>
        <taxon>Actinomycetota</taxon>
        <taxon>Actinomycetes</taxon>
        <taxon>Pseudonocardiales</taxon>
        <taxon>Pseudonocardiaceae</taxon>
        <taxon>Streptoalloteichus</taxon>
    </lineage>
</organism>
<comment type="caution">
    <text evidence="5">The sequence shown here is derived from an EMBL/GenBank/DDBJ whole genome shotgun (WGS) entry which is preliminary data.</text>
</comment>
<dbReference type="InterPro" id="IPR011344">
    <property type="entry name" value="ssDNA-bd"/>
</dbReference>
<dbReference type="EMBL" id="JAMTCP010000019">
    <property type="protein sequence ID" value="MCP2259744.1"/>
    <property type="molecule type" value="Genomic_DNA"/>
</dbReference>
<dbReference type="PANTHER" id="PTHR10302">
    <property type="entry name" value="SINGLE-STRANDED DNA-BINDING PROTEIN"/>
    <property type="match status" value="1"/>
</dbReference>
<reference evidence="5 6" key="1">
    <citation type="submission" date="2022-06" db="EMBL/GenBank/DDBJ databases">
        <title>Genomic Encyclopedia of Archaeal and Bacterial Type Strains, Phase II (KMG-II): from individual species to whole genera.</title>
        <authorList>
            <person name="Goeker M."/>
        </authorList>
    </citation>
    <scope>NUCLEOTIDE SEQUENCE [LARGE SCALE GENOMIC DNA]</scope>
    <source>
        <strain evidence="5 6">DSM 40477</strain>
    </source>
</reference>
<evidence type="ECO:0000256" key="4">
    <source>
        <dbReference type="SAM" id="MobiDB-lite"/>
    </source>
</evidence>
<dbReference type="SUPFAM" id="SSF50249">
    <property type="entry name" value="Nucleic acid-binding proteins"/>
    <property type="match status" value="1"/>
</dbReference>
<evidence type="ECO:0000256" key="2">
    <source>
        <dbReference type="PROSITE-ProRule" id="PRU00252"/>
    </source>
</evidence>
<protein>
    <recommendedName>
        <fullName evidence="3">Single-stranded DNA-binding protein</fullName>
    </recommendedName>
</protein>
<evidence type="ECO:0000256" key="1">
    <source>
        <dbReference type="ARBA" id="ARBA00023125"/>
    </source>
</evidence>
<feature type="compositionally biased region" description="Basic and acidic residues" evidence="4">
    <location>
        <begin position="137"/>
        <end position="149"/>
    </location>
</feature>
<keyword evidence="1 2" id="KW-0238">DNA-binding</keyword>
<proteinExistence type="predicted"/>
<dbReference type="RefSeq" id="WP_253670626.1">
    <property type="nucleotide sequence ID" value="NZ_JAMTCP010000019.1"/>
</dbReference>
<name>A0ABT1HW48_STRSD</name>
<dbReference type="NCBIfam" id="TIGR00621">
    <property type="entry name" value="ssb"/>
    <property type="match status" value="1"/>
</dbReference>
<dbReference type="Pfam" id="PF00436">
    <property type="entry name" value="SSB"/>
    <property type="match status" value="1"/>
</dbReference>
<dbReference type="GO" id="GO:0003677">
    <property type="term" value="F:DNA binding"/>
    <property type="evidence" value="ECO:0007669"/>
    <property type="project" value="UniProtKB-KW"/>
</dbReference>
<evidence type="ECO:0000313" key="5">
    <source>
        <dbReference type="EMBL" id="MCP2259744.1"/>
    </source>
</evidence>
<dbReference type="Gene3D" id="2.40.50.140">
    <property type="entry name" value="Nucleic acid-binding proteins"/>
    <property type="match status" value="1"/>
</dbReference>
<dbReference type="CDD" id="cd04496">
    <property type="entry name" value="SSB_OBF"/>
    <property type="match status" value="1"/>
</dbReference>
<evidence type="ECO:0000256" key="3">
    <source>
        <dbReference type="RuleBase" id="RU000524"/>
    </source>
</evidence>
<dbReference type="PANTHER" id="PTHR10302:SF27">
    <property type="entry name" value="SINGLE-STRANDED DNA-BINDING PROTEIN"/>
    <property type="match status" value="1"/>
</dbReference>
<dbReference type="PROSITE" id="PS50935">
    <property type="entry name" value="SSB"/>
    <property type="match status" value="1"/>
</dbReference>
<dbReference type="InterPro" id="IPR000424">
    <property type="entry name" value="Primosome_PriB/ssb"/>
</dbReference>
<gene>
    <name evidence="5" type="ORF">LX15_003450</name>
</gene>
<sequence length="156" mass="17227">MYETHVTVVGKVVSEPRQWRTRDGVAVVRFRLGTTERRFSRTAGDWSNGDHLYLDVSCWRRLAEGAAATLEKGDPVVVTGRLFTSQYEIEGQTRYRTELEATAMGIDLGRCAVIPVRRRAGPALVANGSPEHAPPAEPRDAVPPEEEKAAQLAMIP</sequence>
<feature type="region of interest" description="Disordered" evidence="4">
    <location>
        <begin position="124"/>
        <end position="156"/>
    </location>
</feature>
<keyword evidence="6" id="KW-1185">Reference proteome</keyword>
<dbReference type="Proteomes" id="UP001205311">
    <property type="component" value="Unassembled WGS sequence"/>
</dbReference>
<accession>A0ABT1HW48</accession>